<feature type="domain" description="C2H2-type" evidence="11">
    <location>
        <begin position="47"/>
        <end position="74"/>
    </location>
</feature>
<name>A0A6A6I1Z7_9PLEO</name>
<dbReference type="Pfam" id="PF04082">
    <property type="entry name" value="Fungal_trans"/>
    <property type="match status" value="1"/>
</dbReference>
<dbReference type="InterPro" id="IPR036864">
    <property type="entry name" value="Zn2-C6_fun-type_DNA-bd_sf"/>
</dbReference>
<dbReference type="SMART" id="SM00355">
    <property type="entry name" value="ZnF_C2H2"/>
    <property type="match status" value="2"/>
</dbReference>
<dbReference type="InterPro" id="IPR001138">
    <property type="entry name" value="Zn2Cys6_DnaBD"/>
</dbReference>
<dbReference type="SMART" id="SM00066">
    <property type="entry name" value="GAL4"/>
    <property type="match status" value="1"/>
</dbReference>
<evidence type="ECO:0000313" key="12">
    <source>
        <dbReference type="EMBL" id="KAF2244169.1"/>
    </source>
</evidence>
<dbReference type="Gene3D" id="4.10.240.10">
    <property type="entry name" value="Zn(2)-C6 fungal-type DNA-binding domain"/>
    <property type="match status" value="1"/>
</dbReference>
<dbReference type="PANTHER" id="PTHR47660:SF2">
    <property type="entry name" value="TRANSCRIPTION FACTOR WITH C2H2 AND ZN(2)-CYS(6) DNA BINDING DOMAIN (EUROFUNG)"/>
    <property type="match status" value="1"/>
</dbReference>
<keyword evidence="4" id="KW-0805">Transcription regulation</keyword>
<sequence length="896" mass="100078">MESSTSADQNASPQTRAFFQCAECERSYSRVDHLARHVRSHMQEKPFECSVCNKGFGRPDLLKRHALGHETDGRSKRQKKQATQSSRVSQACKACATAKLKCEDDKPCKRCQQRQIACEWNADGRMRRAPSHSADLASAEKQQSGTSGRLLDPRAASDMSDRESQTDVDAIDPVLLGTVQLPTPEITTSQPQPSAPMAAEDSFFPDFLKDVLTDDLDQFAMPNAHQWQHQGMGPRDVLDFAGEANWDFETADFNILEALNGRPIANLQFYPDPSELGQAIDQGGHLPHSQGGTDTPKRVALGTKAFEKSSFGRWRPGKKDSAFSEQHNLSLPREQSGSPDTRLRCERPLLRESLDQSARDQILALVLSTCEPANVSRVAASFPTVELLDDLLQSFFIRQSSQTDCFIHVASFNPSQAKPEVLTAMVATGAVLSGVRPLQKLGFAILEAVRAAIPKRCEECNAVTRQLWILQAFMLQLEVGLWSGNRRKMELSESHLQILVTMIRRAGKLQRDKRLPVAPLPQDAGEDLQRKWLEWVERESVKRLVFHVFLYDAQSSMSLLANPLVSYAEVAIALPESKELWDAEDAEQWKAIYLSRREPAPDRLPSLVDCIQEPASIVSSQAFCDAHFSTLISLHAFWGMIWEYNQMDSITKNRTGQSNDSLFMPLRNQGLCRTLQYFRMSMSECKVPPSPESMLVLDILLMYLHMSLEEIQLFAGKEDKDEARRVFPSLQQWVESSGSRQAIWHGGQVLRAAKTFPRNQLRNFYAIAVYHASIAFWAFGVISQAKTNRLQNTGSFTDVSEGVVQPIWLDGSETPDVQRFIALGRGNPGICALPSPNRTNPTLVPLTDPEAVMDIMLDTLRKNCVGQAPDEALPPLVENLAQLMRDLGKAAEAMGR</sequence>
<dbReference type="GO" id="GO:0008270">
    <property type="term" value="F:zinc ion binding"/>
    <property type="evidence" value="ECO:0007669"/>
    <property type="project" value="UniProtKB-KW"/>
</dbReference>
<organism evidence="12 13">
    <name type="scientific">Trematosphaeria pertusa</name>
    <dbReference type="NCBI Taxonomy" id="390896"/>
    <lineage>
        <taxon>Eukaryota</taxon>
        <taxon>Fungi</taxon>
        <taxon>Dikarya</taxon>
        <taxon>Ascomycota</taxon>
        <taxon>Pezizomycotina</taxon>
        <taxon>Dothideomycetes</taxon>
        <taxon>Pleosporomycetidae</taxon>
        <taxon>Pleosporales</taxon>
        <taxon>Massarineae</taxon>
        <taxon>Trematosphaeriaceae</taxon>
        <taxon>Trematosphaeria</taxon>
    </lineage>
</organism>
<gene>
    <name evidence="12" type="ORF">BU26DRAFT_554198</name>
</gene>
<feature type="region of interest" description="Disordered" evidence="8">
    <location>
        <begin position="125"/>
        <end position="169"/>
    </location>
</feature>
<accession>A0A6A6I1Z7</accession>
<dbReference type="GO" id="GO:0006351">
    <property type="term" value="P:DNA-templated transcription"/>
    <property type="evidence" value="ECO:0007669"/>
    <property type="project" value="InterPro"/>
</dbReference>
<evidence type="ECO:0000313" key="13">
    <source>
        <dbReference type="Proteomes" id="UP000800094"/>
    </source>
</evidence>
<dbReference type="AlphaFoldDB" id="A0A6A6I1Z7"/>
<dbReference type="GO" id="GO:0000981">
    <property type="term" value="F:DNA-binding transcription factor activity, RNA polymerase II-specific"/>
    <property type="evidence" value="ECO:0007669"/>
    <property type="project" value="InterPro"/>
</dbReference>
<feature type="domain" description="C2H2-type" evidence="11">
    <location>
        <begin position="19"/>
        <end position="46"/>
    </location>
</feature>
<dbReference type="GeneID" id="54585582"/>
<dbReference type="GO" id="GO:0003677">
    <property type="term" value="F:DNA binding"/>
    <property type="evidence" value="ECO:0007669"/>
    <property type="project" value="InterPro"/>
</dbReference>
<dbReference type="PROSITE" id="PS00463">
    <property type="entry name" value="ZN2_CY6_FUNGAL_1"/>
    <property type="match status" value="1"/>
</dbReference>
<feature type="compositionally biased region" description="Polar residues" evidence="8">
    <location>
        <begin position="323"/>
        <end position="339"/>
    </location>
</feature>
<dbReference type="SUPFAM" id="SSF57701">
    <property type="entry name" value="Zn2/Cys6 DNA-binding domain"/>
    <property type="match status" value="1"/>
</dbReference>
<dbReference type="InterPro" id="IPR007219">
    <property type="entry name" value="XnlR_reg_dom"/>
</dbReference>
<keyword evidence="9" id="KW-0812">Transmembrane</keyword>
<keyword evidence="2 7" id="KW-0863">Zinc-finger</keyword>
<feature type="domain" description="Zn(2)-C6 fungal-type" evidence="10">
    <location>
        <begin position="91"/>
        <end position="120"/>
    </location>
</feature>
<dbReference type="PANTHER" id="PTHR47660">
    <property type="entry name" value="TRANSCRIPTION FACTOR WITH C2H2 AND ZN(2)-CYS(6) DNA BINDING DOMAIN (EUROFUNG)-RELATED-RELATED"/>
    <property type="match status" value="1"/>
</dbReference>
<evidence type="ECO:0000256" key="8">
    <source>
        <dbReference type="SAM" id="MobiDB-lite"/>
    </source>
</evidence>
<keyword evidence="1" id="KW-0479">Metal-binding</keyword>
<dbReference type="Gene3D" id="3.30.160.60">
    <property type="entry name" value="Classic Zinc Finger"/>
    <property type="match status" value="2"/>
</dbReference>
<dbReference type="Pfam" id="PF00096">
    <property type="entry name" value="zf-C2H2"/>
    <property type="match status" value="2"/>
</dbReference>
<evidence type="ECO:0000256" key="4">
    <source>
        <dbReference type="ARBA" id="ARBA00023015"/>
    </source>
</evidence>
<evidence type="ECO:0000256" key="2">
    <source>
        <dbReference type="ARBA" id="ARBA00022771"/>
    </source>
</evidence>
<evidence type="ECO:0000259" key="10">
    <source>
        <dbReference type="PROSITE" id="PS50048"/>
    </source>
</evidence>
<dbReference type="PROSITE" id="PS50157">
    <property type="entry name" value="ZINC_FINGER_C2H2_2"/>
    <property type="match status" value="2"/>
</dbReference>
<keyword evidence="9" id="KW-0472">Membrane</keyword>
<evidence type="ECO:0000259" key="11">
    <source>
        <dbReference type="PROSITE" id="PS50157"/>
    </source>
</evidence>
<keyword evidence="6" id="KW-0539">Nucleus</keyword>
<dbReference type="Pfam" id="PF00172">
    <property type="entry name" value="Zn_clus"/>
    <property type="match status" value="1"/>
</dbReference>
<proteinExistence type="predicted"/>
<dbReference type="PROSITE" id="PS00028">
    <property type="entry name" value="ZINC_FINGER_C2H2_1"/>
    <property type="match status" value="2"/>
</dbReference>
<keyword evidence="13" id="KW-1185">Reference proteome</keyword>
<evidence type="ECO:0000256" key="7">
    <source>
        <dbReference type="PROSITE-ProRule" id="PRU00042"/>
    </source>
</evidence>
<dbReference type="OrthoDB" id="40579at2759"/>
<dbReference type="CDD" id="cd12148">
    <property type="entry name" value="fungal_TF_MHR"/>
    <property type="match status" value="1"/>
</dbReference>
<dbReference type="InterPro" id="IPR036236">
    <property type="entry name" value="Znf_C2H2_sf"/>
</dbReference>
<dbReference type="InterPro" id="IPR013087">
    <property type="entry name" value="Znf_C2H2_type"/>
</dbReference>
<dbReference type="RefSeq" id="XP_033679173.1">
    <property type="nucleotide sequence ID" value="XM_033832252.1"/>
</dbReference>
<feature type="region of interest" description="Disordered" evidence="8">
    <location>
        <begin position="311"/>
        <end position="341"/>
    </location>
</feature>
<evidence type="ECO:0000256" key="9">
    <source>
        <dbReference type="SAM" id="Phobius"/>
    </source>
</evidence>
<keyword evidence="3" id="KW-0862">Zinc</keyword>
<evidence type="ECO:0000256" key="1">
    <source>
        <dbReference type="ARBA" id="ARBA00022723"/>
    </source>
</evidence>
<evidence type="ECO:0000256" key="5">
    <source>
        <dbReference type="ARBA" id="ARBA00023163"/>
    </source>
</evidence>
<feature type="transmembrane region" description="Helical" evidence="9">
    <location>
        <begin position="764"/>
        <end position="782"/>
    </location>
</feature>
<dbReference type="PROSITE" id="PS50048">
    <property type="entry name" value="ZN2_CY6_FUNGAL_2"/>
    <property type="match status" value="1"/>
</dbReference>
<dbReference type="SUPFAM" id="SSF57667">
    <property type="entry name" value="beta-beta-alpha zinc fingers"/>
    <property type="match status" value="1"/>
</dbReference>
<dbReference type="EMBL" id="ML987203">
    <property type="protein sequence ID" value="KAF2244169.1"/>
    <property type="molecule type" value="Genomic_DNA"/>
</dbReference>
<evidence type="ECO:0000256" key="3">
    <source>
        <dbReference type="ARBA" id="ARBA00022833"/>
    </source>
</evidence>
<keyword evidence="5" id="KW-0804">Transcription</keyword>
<evidence type="ECO:0000256" key="6">
    <source>
        <dbReference type="ARBA" id="ARBA00023242"/>
    </source>
</evidence>
<reference evidence="12" key="1">
    <citation type="journal article" date="2020" name="Stud. Mycol.">
        <title>101 Dothideomycetes genomes: a test case for predicting lifestyles and emergence of pathogens.</title>
        <authorList>
            <person name="Haridas S."/>
            <person name="Albert R."/>
            <person name="Binder M."/>
            <person name="Bloem J."/>
            <person name="Labutti K."/>
            <person name="Salamov A."/>
            <person name="Andreopoulos B."/>
            <person name="Baker S."/>
            <person name="Barry K."/>
            <person name="Bills G."/>
            <person name="Bluhm B."/>
            <person name="Cannon C."/>
            <person name="Castanera R."/>
            <person name="Culley D."/>
            <person name="Daum C."/>
            <person name="Ezra D."/>
            <person name="Gonzalez J."/>
            <person name="Henrissat B."/>
            <person name="Kuo A."/>
            <person name="Liang C."/>
            <person name="Lipzen A."/>
            <person name="Lutzoni F."/>
            <person name="Magnuson J."/>
            <person name="Mondo S."/>
            <person name="Nolan M."/>
            <person name="Ohm R."/>
            <person name="Pangilinan J."/>
            <person name="Park H.-J."/>
            <person name="Ramirez L."/>
            <person name="Alfaro M."/>
            <person name="Sun H."/>
            <person name="Tritt A."/>
            <person name="Yoshinaga Y."/>
            <person name="Zwiers L.-H."/>
            <person name="Turgeon B."/>
            <person name="Goodwin S."/>
            <person name="Spatafora J."/>
            <person name="Crous P."/>
            <person name="Grigoriev I."/>
        </authorList>
    </citation>
    <scope>NUCLEOTIDE SEQUENCE</scope>
    <source>
        <strain evidence="12">CBS 122368</strain>
    </source>
</reference>
<keyword evidence="9" id="KW-1133">Transmembrane helix</keyword>
<protein>
    <submittedName>
        <fullName evidence="12">Uncharacterized protein</fullName>
    </submittedName>
</protein>
<dbReference type="FunFam" id="3.30.160.60:FF:002343">
    <property type="entry name" value="Zinc finger protein 33A"/>
    <property type="match status" value="1"/>
</dbReference>
<dbReference type="CDD" id="cd00067">
    <property type="entry name" value="GAL4"/>
    <property type="match status" value="1"/>
</dbReference>
<dbReference type="Proteomes" id="UP000800094">
    <property type="component" value="Unassembled WGS sequence"/>
</dbReference>